<sequence>MQVSNPKRLLAVSLEQQADHLSRVLQDLTGQTPSSSALAGTTHDLGISTRYYNASIPVWLDLIAAPTEWADSFLSDEAVEVLAVLGGLIVVFGLPANKAEEEMLRSLLVNVGRVVHGRLGGWEWDGVRLAIGVGDDEDGADTWDEVSAEAGFEFVRVGMQKSDDVDELGERIGIARVQEALEANDWTSANETDLGALETASDQADDECDAEDLTLGLETMDLDSLKKAIYSTDQDDETIETGEENDEEIIKLEAMMRKLQAVREAGSEMGQAQKRLLAAKAVAEVMREL</sequence>
<evidence type="ECO:0000313" key="2">
    <source>
        <dbReference type="Proteomes" id="UP000037136"/>
    </source>
</evidence>
<dbReference type="Proteomes" id="UP000037136">
    <property type="component" value="Unassembled WGS sequence"/>
</dbReference>
<dbReference type="Gene3D" id="3.40.50.11960">
    <property type="match status" value="1"/>
</dbReference>
<dbReference type="Pfam" id="PF10199">
    <property type="entry name" value="Adaptin_binding"/>
    <property type="match status" value="1"/>
</dbReference>
<accession>A0A2A9PI26</accession>
<dbReference type="GO" id="GO:0016192">
    <property type="term" value="P:vesicle-mediated transport"/>
    <property type="evidence" value="ECO:0007669"/>
    <property type="project" value="InterPro"/>
</dbReference>
<reference evidence="1 2" key="1">
    <citation type="journal article" date="2015" name="BMC Genomics">
        <title>Gene expression during zombie ant biting behavior reflects the complexity underlying fungal parasitic behavioral manipulation.</title>
        <authorList>
            <person name="de Bekker C."/>
            <person name="Ohm R.A."/>
            <person name="Loreto R.G."/>
            <person name="Sebastian A."/>
            <person name="Albert I."/>
            <person name="Merrow M."/>
            <person name="Brachmann A."/>
            <person name="Hughes D.P."/>
        </authorList>
    </citation>
    <scope>NUCLEOTIDE SEQUENCE [LARGE SCALE GENOMIC DNA]</scope>
    <source>
        <strain evidence="1 2">SC16a</strain>
    </source>
</reference>
<dbReference type="STRING" id="268505.A0A2A9PI26"/>
<protein>
    <recommendedName>
        <fullName evidence="3">Increased recombination centers protein 6</fullName>
    </recommendedName>
</protein>
<evidence type="ECO:0000313" key="1">
    <source>
        <dbReference type="EMBL" id="PFH60998.1"/>
    </source>
</evidence>
<dbReference type="PANTHER" id="PTHR28043">
    <property type="entry name" value="INCREASED RECOMBINATION CENTERS PROTEIN 6"/>
    <property type="match status" value="1"/>
</dbReference>
<comment type="caution">
    <text evidence="1">The sequence shown here is derived from an EMBL/GenBank/DDBJ whole genome shotgun (WGS) entry which is preliminary data.</text>
</comment>
<gene>
    <name evidence="1" type="ORF">XA68_18416</name>
</gene>
<dbReference type="GO" id="GO:0030674">
    <property type="term" value="F:protein-macromolecule adaptor activity"/>
    <property type="evidence" value="ECO:0007669"/>
    <property type="project" value="TreeGrafter"/>
</dbReference>
<evidence type="ECO:0008006" key="3">
    <source>
        <dbReference type="Google" id="ProtNLM"/>
    </source>
</evidence>
<dbReference type="InterPro" id="IPR034627">
    <property type="entry name" value="Irc6"/>
</dbReference>
<keyword evidence="2" id="KW-1185">Reference proteome</keyword>
<dbReference type="AlphaFoldDB" id="A0A2A9PI26"/>
<dbReference type="OrthoDB" id="10261384at2759"/>
<dbReference type="EMBL" id="LAZP02000095">
    <property type="protein sequence ID" value="PFH60998.1"/>
    <property type="molecule type" value="Genomic_DNA"/>
</dbReference>
<organism evidence="1 2">
    <name type="scientific">Ophiocordyceps unilateralis</name>
    <name type="common">Zombie-ant fungus</name>
    <name type="synonym">Torrubia unilateralis</name>
    <dbReference type="NCBI Taxonomy" id="268505"/>
    <lineage>
        <taxon>Eukaryota</taxon>
        <taxon>Fungi</taxon>
        <taxon>Dikarya</taxon>
        <taxon>Ascomycota</taxon>
        <taxon>Pezizomycotina</taxon>
        <taxon>Sordariomycetes</taxon>
        <taxon>Hypocreomycetidae</taxon>
        <taxon>Hypocreales</taxon>
        <taxon>Ophiocordycipitaceae</taxon>
        <taxon>Ophiocordyceps</taxon>
    </lineage>
</organism>
<dbReference type="PANTHER" id="PTHR28043:SF1">
    <property type="entry name" value="INCREASED RECOMBINATION CENTERS PROTEIN 6"/>
    <property type="match status" value="1"/>
</dbReference>
<proteinExistence type="predicted"/>
<name>A0A2A9PI26_OPHUN</name>
<reference evidence="1 2" key="2">
    <citation type="journal article" date="2017" name="Sci. Rep.">
        <title>Ant-infecting Ophiocordyceps genomes reveal a high diversity of potential behavioral manipulation genes and a possible major role for enterotoxins.</title>
        <authorList>
            <person name="de Bekker C."/>
            <person name="Ohm R.A."/>
            <person name="Evans H.C."/>
            <person name="Brachmann A."/>
            <person name="Hughes D.P."/>
        </authorList>
    </citation>
    <scope>NUCLEOTIDE SEQUENCE [LARGE SCALE GENOMIC DNA]</scope>
    <source>
        <strain evidence="1 2">SC16a</strain>
    </source>
</reference>